<sequence length="863" mass="101488">MDFLYRMHLVDFDPRDTNQILTNWDWIKQALKLSSDSLYQEIENRDFDTLSPFTKAKLYKYLLRGRYRSTPFGLWAGVGLGNWGSANQIELPIAYREIIGNISNDAGKQTQEPSKYRSAPGLKAYADQIQYWSYCRQEEGWRISYLDKNPLVAILLTYFEKSETLDFRIFQTFFKTKKENKILEIWEMLIESGFLIPDNLPEVATSPLEMGLDIKLTSKITINRVIQEKLKNLISEIGHLFVPVESEFLNNFKAWFRYTFDDRFVPLSLLAHQNDFSIHSEPEMETMKKDLSHSPEILGELWRNAEEFDLSRCFDKKKTELHHLQIAFKIFGDNELFIENIVCNRPFAYSGRFSLDSEIKNLVSSKIEDISQEAVFADLILFESQKSNHISRHDNVFDFSIFPFGCGTPKNHLGTDDLHLGFRQERLILISQKLNKQVVPVVQHPLNPNQISHPLSRVIWEIGNQDQYRFLPYQDPTFQSSSYVPRLTWNGIILQEKRWILNSKSHSSQKDLHQFLQKSNIPSSILAGHLDRELVLDWTDPTELGFLWEELQRLKEVTIYECPWKEHSPFQKQDGQQLYPQVIYSWKGKSRTAAAIQFQNRIIGSDPCWTYARIGIKEEGLMPFLFKPFPRIILGLKEKYLLKKWYFLFYNSPKSEIRLRLLPRDQHLNPQLASDLRKGLMECGWIESVQFDPYYPEFEKYDLPDRGIETSESIFHQESELMILGDENRDYTSILTWEERDRRSWITQTYHRLIELSGRQDLFFHYYQGLVKQIPALERRELNKAGIFQSEIVKDCYGAEIFNSEFSKIASGSEEVLLRLIPNHIHMCCNRAFPTETQEHERRVIYGLYKKLGKSLHGRLTNL</sequence>
<keyword evidence="4" id="KW-1185">Reference proteome</keyword>
<dbReference type="InterPro" id="IPR006827">
    <property type="entry name" value="Lant_deHydtase_N"/>
</dbReference>
<accession>A0A418PLF8</accession>
<evidence type="ECO:0000259" key="1">
    <source>
        <dbReference type="Pfam" id="PF04738"/>
    </source>
</evidence>
<feature type="domain" description="Thiopeptide-type bacteriocin biosynthesis" evidence="2">
    <location>
        <begin position="609"/>
        <end position="850"/>
    </location>
</feature>
<dbReference type="OrthoDB" id="1273722at2"/>
<reference evidence="3 4" key="1">
    <citation type="submission" date="2018-09" db="EMBL/GenBank/DDBJ databases">
        <authorList>
            <person name="Wang X."/>
            <person name="Du Z."/>
        </authorList>
    </citation>
    <scope>NUCLEOTIDE SEQUENCE [LARGE SCALE GENOMIC DNA]</scope>
    <source>
        <strain evidence="3 4">N3</strain>
    </source>
</reference>
<dbReference type="NCBIfam" id="TIGR03891">
    <property type="entry name" value="thiopep_ocin"/>
    <property type="match status" value="1"/>
</dbReference>
<dbReference type="Pfam" id="PF04738">
    <property type="entry name" value="Lant_dehydr_N"/>
    <property type="match status" value="2"/>
</dbReference>
<dbReference type="EMBL" id="QXML01000016">
    <property type="protein sequence ID" value="RIW12176.1"/>
    <property type="molecule type" value="Genomic_DNA"/>
</dbReference>
<gene>
    <name evidence="3" type="ORF">D0X99_19665</name>
</gene>
<evidence type="ECO:0008006" key="5">
    <source>
        <dbReference type="Google" id="ProtNLM"/>
    </source>
</evidence>
<evidence type="ECO:0000313" key="3">
    <source>
        <dbReference type="EMBL" id="RIW12176.1"/>
    </source>
</evidence>
<feature type="domain" description="Lantibiotic dehydratase N-terminal" evidence="1">
    <location>
        <begin position="341"/>
        <end position="544"/>
    </location>
</feature>
<evidence type="ECO:0000313" key="4">
    <source>
        <dbReference type="Proteomes" id="UP000283522"/>
    </source>
</evidence>
<dbReference type="InterPro" id="IPR023809">
    <property type="entry name" value="Thiopep_bacteriocin_synth_dom"/>
</dbReference>
<dbReference type="RefSeq" id="WP_119479588.1">
    <property type="nucleotide sequence ID" value="NZ_QXML01000016.1"/>
</dbReference>
<protein>
    <recommendedName>
        <fullName evidence="5">Lantibiotic dehydratase N-terminal domain-containing protein</fullName>
    </recommendedName>
</protein>
<feature type="domain" description="Lantibiotic dehydratase N-terminal" evidence="1">
    <location>
        <begin position="26"/>
        <end position="88"/>
    </location>
</feature>
<name>A0A418PLF8_9BACT</name>
<dbReference type="Proteomes" id="UP000283522">
    <property type="component" value="Unassembled WGS sequence"/>
</dbReference>
<evidence type="ECO:0000259" key="2">
    <source>
        <dbReference type="Pfam" id="PF14028"/>
    </source>
</evidence>
<proteinExistence type="predicted"/>
<comment type="caution">
    <text evidence="3">The sequence shown here is derived from an EMBL/GenBank/DDBJ whole genome shotgun (WGS) entry which is preliminary data.</text>
</comment>
<organism evidence="3 4">
    <name type="scientific">Algoriphagus lacus</name>
    <dbReference type="NCBI Taxonomy" id="2056311"/>
    <lineage>
        <taxon>Bacteria</taxon>
        <taxon>Pseudomonadati</taxon>
        <taxon>Bacteroidota</taxon>
        <taxon>Cytophagia</taxon>
        <taxon>Cytophagales</taxon>
        <taxon>Cyclobacteriaceae</taxon>
        <taxon>Algoriphagus</taxon>
    </lineage>
</organism>
<dbReference type="AlphaFoldDB" id="A0A418PLF8"/>
<dbReference type="Pfam" id="PF14028">
    <property type="entry name" value="Lant_dehydr_C"/>
    <property type="match status" value="1"/>
</dbReference>